<reference evidence="2" key="2">
    <citation type="submission" date="2020-09" db="EMBL/GenBank/DDBJ databases">
        <authorList>
            <person name="Sun Q."/>
            <person name="Kim S."/>
        </authorList>
    </citation>
    <scope>NUCLEOTIDE SEQUENCE</scope>
    <source>
        <strain evidence="2">KCTC 32513</strain>
    </source>
</reference>
<gene>
    <name evidence="2" type="ORF">GCM10009069_27490</name>
</gene>
<protein>
    <recommendedName>
        <fullName evidence="1">GP-PDE domain-containing protein</fullName>
    </recommendedName>
</protein>
<evidence type="ECO:0000259" key="1">
    <source>
        <dbReference type="Pfam" id="PF03009"/>
    </source>
</evidence>
<reference evidence="2" key="1">
    <citation type="journal article" date="2014" name="Int. J. Syst. Evol. Microbiol.">
        <title>Complete genome sequence of Corynebacterium casei LMG S-19264T (=DSM 44701T), isolated from a smear-ripened cheese.</title>
        <authorList>
            <consortium name="US DOE Joint Genome Institute (JGI-PGF)"/>
            <person name="Walter F."/>
            <person name="Albersmeier A."/>
            <person name="Kalinowski J."/>
            <person name="Ruckert C."/>
        </authorList>
    </citation>
    <scope>NUCLEOTIDE SEQUENCE</scope>
    <source>
        <strain evidence="2">KCTC 32513</strain>
    </source>
</reference>
<evidence type="ECO:0000313" key="2">
    <source>
        <dbReference type="EMBL" id="GHB03299.1"/>
    </source>
</evidence>
<dbReference type="SUPFAM" id="SSF51695">
    <property type="entry name" value="PLC-like phosphodiesterases"/>
    <property type="match status" value="1"/>
</dbReference>
<dbReference type="Proteomes" id="UP000634004">
    <property type="component" value="Unassembled WGS sequence"/>
</dbReference>
<dbReference type="RefSeq" id="WP_189499405.1">
    <property type="nucleotide sequence ID" value="NZ_BMZH01000016.1"/>
</dbReference>
<dbReference type="Pfam" id="PF03009">
    <property type="entry name" value="GDPD"/>
    <property type="match status" value="1"/>
</dbReference>
<dbReference type="GO" id="GO:0008081">
    <property type="term" value="F:phosphoric diester hydrolase activity"/>
    <property type="evidence" value="ECO:0007669"/>
    <property type="project" value="InterPro"/>
</dbReference>
<organism evidence="2 3">
    <name type="scientific">Algimonas arctica</name>
    <dbReference type="NCBI Taxonomy" id="1479486"/>
    <lineage>
        <taxon>Bacteria</taxon>
        <taxon>Pseudomonadati</taxon>
        <taxon>Pseudomonadota</taxon>
        <taxon>Alphaproteobacteria</taxon>
        <taxon>Maricaulales</taxon>
        <taxon>Robiginitomaculaceae</taxon>
        <taxon>Algimonas</taxon>
    </lineage>
</organism>
<dbReference type="InterPro" id="IPR030395">
    <property type="entry name" value="GP_PDE_dom"/>
</dbReference>
<evidence type="ECO:0000313" key="3">
    <source>
        <dbReference type="Proteomes" id="UP000634004"/>
    </source>
</evidence>
<dbReference type="EMBL" id="BMZH01000016">
    <property type="protein sequence ID" value="GHB03299.1"/>
    <property type="molecule type" value="Genomic_DNA"/>
</dbReference>
<comment type="caution">
    <text evidence="2">The sequence shown here is derived from an EMBL/GenBank/DDBJ whole genome shotgun (WGS) entry which is preliminary data.</text>
</comment>
<dbReference type="Gene3D" id="3.20.20.190">
    <property type="entry name" value="Phosphatidylinositol (PI) phosphodiesterase"/>
    <property type="match status" value="1"/>
</dbReference>
<dbReference type="GO" id="GO:0006629">
    <property type="term" value="P:lipid metabolic process"/>
    <property type="evidence" value="ECO:0007669"/>
    <property type="project" value="InterPro"/>
</dbReference>
<feature type="domain" description="GP-PDE" evidence="1">
    <location>
        <begin position="2"/>
        <end position="41"/>
    </location>
</feature>
<dbReference type="AlphaFoldDB" id="A0A8J3CRY2"/>
<sequence>MAGLISALDFGVKQIEFDIRLTRCGTPIITHDESAHDYRGHVHKICEIMAKDMPALGGDFARMPSARDLFAAIASHENSGCLLLIDVKDAGFEKMLYALCAEYRLRERSIWVSWLPEVLYAVHEIDPKARTCLSHWCQSPTLSTRAVHKVYAAKLGHIERPDRHYVHGERSGWFVDGPLRGRLREIVDWVCVPAGQISAALVENYHTDGTQVSAFSYTSLDAMNLAEQRYGHDAFFSDAKAPYESALINI</sequence>
<name>A0A8J3CRY2_9PROT</name>
<proteinExistence type="predicted"/>
<accession>A0A8J3CRY2</accession>
<dbReference type="InterPro" id="IPR017946">
    <property type="entry name" value="PLC-like_Pdiesterase_TIM-brl"/>
</dbReference>
<keyword evidence="3" id="KW-1185">Reference proteome</keyword>